<sequence>PEDISMDKDNLKELVANENKEIPKEQEVPKKKEVFKEKLVSKENSNESLKAKRRPRPRRK</sequence>
<keyword evidence="2" id="KW-1185">Reference proteome</keyword>
<evidence type="ECO:0000313" key="2">
    <source>
        <dbReference type="Proteomes" id="UP000789920"/>
    </source>
</evidence>
<evidence type="ECO:0000313" key="1">
    <source>
        <dbReference type="EMBL" id="CAG8848890.1"/>
    </source>
</evidence>
<comment type="caution">
    <text evidence="1">The sequence shown here is derived from an EMBL/GenBank/DDBJ whole genome shotgun (WGS) entry which is preliminary data.</text>
</comment>
<feature type="non-terminal residue" evidence="1">
    <location>
        <position position="60"/>
    </location>
</feature>
<name>A0ACA9SVA4_9GLOM</name>
<accession>A0ACA9SVA4</accession>
<gene>
    <name evidence="1" type="ORF">RPERSI_LOCUS35344</name>
</gene>
<dbReference type="Proteomes" id="UP000789920">
    <property type="component" value="Unassembled WGS sequence"/>
</dbReference>
<dbReference type="EMBL" id="CAJVQC010162790">
    <property type="protein sequence ID" value="CAG8848890.1"/>
    <property type="molecule type" value="Genomic_DNA"/>
</dbReference>
<protein>
    <submittedName>
        <fullName evidence="1">32429_t:CDS:1</fullName>
    </submittedName>
</protein>
<proteinExistence type="predicted"/>
<organism evidence="1 2">
    <name type="scientific">Racocetra persica</name>
    <dbReference type="NCBI Taxonomy" id="160502"/>
    <lineage>
        <taxon>Eukaryota</taxon>
        <taxon>Fungi</taxon>
        <taxon>Fungi incertae sedis</taxon>
        <taxon>Mucoromycota</taxon>
        <taxon>Glomeromycotina</taxon>
        <taxon>Glomeromycetes</taxon>
        <taxon>Diversisporales</taxon>
        <taxon>Gigasporaceae</taxon>
        <taxon>Racocetra</taxon>
    </lineage>
</organism>
<feature type="non-terminal residue" evidence="1">
    <location>
        <position position="1"/>
    </location>
</feature>
<reference evidence="1" key="1">
    <citation type="submission" date="2021-06" db="EMBL/GenBank/DDBJ databases">
        <authorList>
            <person name="Kallberg Y."/>
            <person name="Tangrot J."/>
            <person name="Rosling A."/>
        </authorList>
    </citation>
    <scope>NUCLEOTIDE SEQUENCE</scope>
    <source>
        <strain evidence="1">MA461A</strain>
    </source>
</reference>